<dbReference type="Proteomes" id="UP000024837">
    <property type="component" value="Unassembled WGS sequence"/>
</dbReference>
<keyword evidence="4" id="KW-1185">Reference proteome</keyword>
<evidence type="ECO:0000313" key="3">
    <source>
        <dbReference type="EMBL" id="EWC45243.1"/>
    </source>
</evidence>
<reference evidence="3 4" key="1">
    <citation type="submission" date="2013-05" db="EMBL/GenBank/DDBJ databases">
        <title>Drechslerella stenobrocha genome reveals carnivorous origination and mechanical trapping mechanism of predatory fungi.</title>
        <authorList>
            <person name="Liu X."/>
            <person name="Zhang W."/>
            <person name="Liu K."/>
        </authorList>
    </citation>
    <scope>NUCLEOTIDE SEQUENCE [LARGE SCALE GENOMIC DNA]</scope>
    <source>
        <strain evidence="3 4">248</strain>
    </source>
</reference>
<organism evidence="3 4">
    <name type="scientific">Drechslerella stenobrocha 248</name>
    <dbReference type="NCBI Taxonomy" id="1043628"/>
    <lineage>
        <taxon>Eukaryota</taxon>
        <taxon>Fungi</taxon>
        <taxon>Dikarya</taxon>
        <taxon>Ascomycota</taxon>
        <taxon>Pezizomycotina</taxon>
        <taxon>Orbiliomycetes</taxon>
        <taxon>Orbiliales</taxon>
        <taxon>Orbiliaceae</taxon>
        <taxon>Drechslerella</taxon>
    </lineage>
</organism>
<feature type="region of interest" description="Disordered" evidence="1">
    <location>
        <begin position="91"/>
        <end position="156"/>
    </location>
</feature>
<feature type="compositionally biased region" description="Pro residues" evidence="1">
    <location>
        <begin position="100"/>
        <end position="116"/>
    </location>
</feature>
<dbReference type="HOGENOM" id="CLU_099493_2_0_1"/>
<dbReference type="OrthoDB" id="5400539at2759"/>
<dbReference type="InterPro" id="IPR020999">
    <property type="entry name" value="Chitin_synth_reg_RCR"/>
</dbReference>
<feature type="compositionally biased region" description="Low complexity" evidence="1">
    <location>
        <begin position="141"/>
        <end position="156"/>
    </location>
</feature>
<evidence type="ECO:0000313" key="4">
    <source>
        <dbReference type="Proteomes" id="UP000024837"/>
    </source>
</evidence>
<gene>
    <name evidence="3" type="ORF">DRE_05970</name>
</gene>
<dbReference type="EMBL" id="KI966429">
    <property type="protein sequence ID" value="EWC45243.1"/>
    <property type="molecule type" value="Genomic_DNA"/>
</dbReference>
<keyword evidence="2" id="KW-0472">Membrane</keyword>
<protein>
    <submittedName>
        <fullName evidence="3">Uncharacterized protein</fullName>
    </submittedName>
</protein>
<name>W7HZ55_9PEZI</name>
<proteinExistence type="predicted"/>
<sequence>MAPTDLRPRFFLGDDGDDGWWYSDTAIIIKWTIGAVILFALTAYFGGGYIHAKSRMAKGLQPLPYHRWMVRRQMEPEAYVINPSRGPRVNTHGGYAEAYQPPPPVYNPYNAPPPEYYPNNMQDIPLNPAKISPNQGPPQISGTTSGEASGSSSRPT</sequence>
<evidence type="ECO:0000256" key="2">
    <source>
        <dbReference type="SAM" id="Phobius"/>
    </source>
</evidence>
<accession>W7HZ55</accession>
<dbReference type="Pfam" id="PF12273">
    <property type="entry name" value="RCR"/>
    <property type="match status" value="1"/>
</dbReference>
<keyword evidence="2" id="KW-1133">Transmembrane helix</keyword>
<evidence type="ECO:0000256" key="1">
    <source>
        <dbReference type="SAM" id="MobiDB-lite"/>
    </source>
</evidence>
<feature type="transmembrane region" description="Helical" evidence="2">
    <location>
        <begin position="20"/>
        <end position="46"/>
    </location>
</feature>
<dbReference type="AlphaFoldDB" id="W7HZ55"/>
<keyword evidence="2" id="KW-0812">Transmembrane</keyword>